<dbReference type="Proteomes" id="UP001623232">
    <property type="component" value="Chromosome"/>
</dbReference>
<proteinExistence type="predicted"/>
<accession>A0ABZ2XS63</accession>
<dbReference type="EMBL" id="CP123584">
    <property type="protein sequence ID" value="WZK88939.1"/>
    <property type="molecule type" value="Genomic_DNA"/>
</dbReference>
<dbReference type="RefSeq" id="WP_406646716.1">
    <property type="nucleotide sequence ID" value="NZ_CP123584.1"/>
</dbReference>
<evidence type="ECO:0000313" key="3">
    <source>
        <dbReference type="Proteomes" id="UP001623232"/>
    </source>
</evidence>
<gene>
    <name evidence="2" type="ORF">QEZ52_20485</name>
</gene>
<evidence type="ECO:0000313" key="2">
    <source>
        <dbReference type="EMBL" id="WZK88939.1"/>
    </source>
</evidence>
<evidence type="ECO:0000259" key="1">
    <source>
        <dbReference type="Pfam" id="PF01755"/>
    </source>
</evidence>
<reference evidence="2 3" key="1">
    <citation type="submission" date="2023-04" db="EMBL/GenBank/DDBJ databases">
        <title>Complete genome sequence of Alisedimentitalea scapharcae.</title>
        <authorList>
            <person name="Rong J.-C."/>
            <person name="Yi M.-L."/>
            <person name="Zhao Q."/>
        </authorList>
    </citation>
    <scope>NUCLEOTIDE SEQUENCE [LARGE SCALE GENOMIC DNA]</scope>
    <source>
        <strain evidence="2 3">KCTC 42119</strain>
    </source>
</reference>
<feature type="domain" description="Glycosyl transferase family 25" evidence="1">
    <location>
        <begin position="20"/>
        <end position="177"/>
    </location>
</feature>
<name>A0ABZ2XS63_9RHOB</name>
<keyword evidence="3" id="KW-1185">Reference proteome</keyword>
<dbReference type="CDD" id="cd06532">
    <property type="entry name" value="Glyco_transf_25"/>
    <property type="match status" value="1"/>
</dbReference>
<organism evidence="2 3">
    <name type="scientific">Aliisedimentitalea scapharcae</name>
    <dbReference type="NCBI Taxonomy" id="1524259"/>
    <lineage>
        <taxon>Bacteria</taxon>
        <taxon>Pseudomonadati</taxon>
        <taxon>Pseudomonadota</taxon>
        <taxon>Alphaproteobacteria</taxon>
        <taxon>Rhodobacterales</taxon>
        <taxon>Roseobacteraceae</taxon>
        <taxon>Aliisedimentitalea</taxon>
    </lineage>
</organism>
<dbReference type="Pfam" id="PF01755">
    <property type="entry name" value="Glyco_transf_25"/>
    <property type="match status" value="1"/>
</dbReference>
<sequence>MHSLIIHMPGDTKRASNVATLRDTLPNAQIVDAVIGKDVMATGGCAPIAGSLYRPSYPFPLSPGEVGCFLSHRACWQKIVAQDWEWALIVEDDLSVDPTLWPDALHLIADHMTPDHFIRLPAKHREAAAATVAQFGEARLFLPRVPGLQTVAQVVGRAAAARLLASTETIDRPVDTFLQMHWIHGQTIHTILPNGASELTDALGGSTIQKKSGPHSKLERELKRAVYRAQVSAHRQHM</sequence>
<dbReference type="InterPro" id="IPR002654">
    <property type="entry name" value="Glyco_trans_25"/>
</dbReference>
<protein>
    <submittedName>
        <fullName evidence="2">Glycosyltransferase family 25 protein</fullName>
    </submittedName>
</protein>